<dbReference type="PANTHER" id="PTHR12604">
    <property type="entry name" value="KU AUTOANTIGEN DNA HELICASE"/>
    <property type="match status" value="1"/>
</dbReference>
<evidence type="ECO:0000259" key="1">
    <source>
        <dbReference type="Pfam" id="PF03731"/>
    </source>
</evidence>
<dbReference type="GO" id="GO:0004386">
    <property type="term" value="F:helicase activity"/>
    <property type="evidence" value="ECO:0007669"/>
    <property type="project" value="UniProtKB-KW"/>
</dbReference>
<keyword evidence="2" id="KW-0347">Helicase</keyword>
<dbReference type="GO" id="GO:0043564">
    <property type="term" value="C:Ku70:Ku80 complex"/>
    <property type="evidence" value="ECO:0007669"/>
    <property type="project" value="TreeGrafter"/>
</dbReference>
<reference evidence="2" key="1">
    <citation type="submission" date="2020-06" db="EMBL/GenBank/DDBJ databases">
        <authorList>
            <person name="Li T."/>
            <person name="Hu X."/>
            <person name="Zhang T."/>
            <person name="Song X."/>
            <person name="Zhang H."/>
            <person name="Dai N."/>
            <person name="Sheng W."/>
            <person name="Hou X."/>
            <person name="Wei L."/>
        </authorList>
    </citation>
    <scope>NUCLEOTIDE SEQUENCE</scope>
    <source>
        <strain evidence="2">G01</strain>
        <tissue evidence="2">Leaf</tissue>
    </source>
</reference>
<dbReference type="InterPro" id="IPR036465">
    <property type="entry name" value="vWFA_dom_sf"/>
</dbReference>
<gene>
    <name evidence="2" type="ORF">Sangu_0029900</name>
</gene>
<feature type="domain" description="Ku70/Ku80 N-terminal alpha/beta" evidence="1">
    <location>
        <begin position="14"/>
        <end position="95"/>
    </location>
</feature>
<comment type="caution">
    <text evidence="2">The sequence shown here is derived from an EMBL/GenBank/DDBJ whole genome shotgun (WGS) entry which is preliminary data.</text>
</comment>
<proteinExistence type="predicted"/>
<organism evidence="2">
    <name type="scientific">Sesamum angustifolium</name>
    <dbReference type="NCBI Taxonomy" id="2727405"/>
    <lineage>
        <taxon>Eukaryota</taxon>
        <taxon>Viridiplantae</taxon>
        <taxon>Streptophyta</taxon>
        <taxon>Embryophyta</taxon>
        <taxon>Tracheophyta</taxon>
        <taxon>Spermatophyta</taxon>
        <taxon>Magnoliopsida</taxon>
        <taxon>eudicotyledons</taxon>
        <taxon>Gunneridae</taxon>
        <taxon>Pentapetalae</taxon>
        <taxon>asterids</taxon>
        <taxon>lamiids</taxon>
        <taxon>Lamiales</taxon>
        <taxon>Pedaliaceae</taxon>
        <taxon>Sesamum</taxon>
    </lineage>
</organism>
<dbReference type="AlphaFoldDB" id="A0AAW2RHT6"/>
<dbReference type="Gene3D" id="3.40.50.410">
    <property type="entry name" value="von Willebrand factor, type A domain"/>
    <property type="match status" value="1"/>
</dbReference>
<dbReference type="GO" id="GO:0042162">
    <property type="term" value="F:telomeric DNA binding"/>
    <property type="evidence" value="ECO:0007669"/>
    <property type="project" value="TreeGrafter"/>
</dbReference>
<accession>A0AAW2RHT6</accession>
<evidence type="ECO:0000313" key="2">
    <source>
        <dbReference type="EMBL" id="KAL0379656.1"/>
    </source>
</evidence>
<dbReference type="EMBL" id="JACGWK010000001">
    <property type="protein sequence ID" value="KAL0379656.1"/>
    <property type="molecule type" value="Genomic_DNA"/>
</dbReference>
<reference evidence="2" key="2">
    <citation type="journal article" date="2024" name="Plant">
        <title>Genomic evolution and insights into agronomic trait innovations of Sesamum species.</title>
        <authorList>
            <person name="Miao H."/>
            <person name="Wang L."/>
            <person name="Qu L."/>
            <person name="Liu H."/>
            <person name="Sun Y."/>
            <person name="Le M."/>
            <person name="Wang Q."/>
            <person name="Wei S."/>
            <person name="Zheng Y."/>
            <person name="Lin W."/>
            <person name="Duan Y."/>
            <person name="Cao H."/>
            <person name="Xiong S."/>
            <person name="Wang X."/>
            <person name="Wei L."/>
            <person name="Li C."/>
            <person name="Ma Q."/>
            <person name="Ju M."/>
            <person name="Zhao R."/>
            <person name="Li G."/>
            <person name="Mu C."/>
            <person name="Tian Q."/>
            <person name="Mei H."/>
            <person name="Zhang T."/>
            <person name="Gao T."/>
            <person name="Zhang H."/>
        </authorList>
    </citation>
    <scope>NUCLEOTIDE SEQUENCE</scope>
    <source>
        <strain evidence="2">G01</strain>
    </source>
</reference>
<dbReference type="Pfam" id="PF03731">
    <property type="entry name" value="Ku_N"/>
    <property type="match status" value="1"/>
</dbReference>
<dbReference type="GO" id="GO:0000723">
    <property type="term" value="P:telomere maintenance"/>
    <property type="evidence" value="ECO:0007669"/>
    <property type="project" value="TreeGrafter"/>
</dbReference>
<keyword evidence="2" id="KW-0067">ATP-binding</keyword>
<keyword evidence="2" id="KW-0547">Nucleotide-binding</keyword>
<name>A0AAW2RHT6_9LAMI</name>
<protein>
    <submittedName>
        <fullName evidence="2">ATP-dependent DNA helicase 2 subunit KU80</fullName>
    </submittedName>
</protein>
<dbReference type="GO" id="GO:0003690">
    <property type="term" value="F:double-stranded DNA binding"/>
    <property type="evidence" value="ECO:0007669"/>
    <property type="project" value="TreeGrafter"/>
</dbReference>
<sequence length="132" mass="14743">MLLVRWYPMSLEGLVLVLDVGPSMHALLPEIEKVCSMLVQKKLIYNKYDEVGVVVFGTADTKNDLTVEVGGYENVMVLRDVKVVDADLIEALQQLPQGSAHGDCIRFGKLKFGIQNMCSYGLRAIFIDSFFL</sequence>
<dbReference type="PANTHER" id="PTHR12604:SF4">
    <property type="entry name" value="X-RAY REPAIR CROSS-COMPLEMENTING PROTEIN 5"/>
    <property type="match status" value="1"/>
</dbReference>
<dbReference type="InterPro" id="IPR005161">
    <property type="entry name" value="Ku_N"/>
</dbReference>
<dbReference type="GO" id="GO:0006303">
    <property type="term" value="P:double-strand break repair via nonhomologous end joining"/>
    <property type="evidence" value="ECO:0007669"/>
    <property type="project" value="TreeGrafter"/>
</dbReference>
<keyword evidence="2" id="KW-0378">Hydrolase</keyword>
<dbReference type="SUPFAM" id="SSF53300">
    <property type="entry name" value="vWA-like"/>
    <property type="match status" value="1"/>
</dbReference>